<dbReference type="EMBL" id="MRZV01000527">
    <property type="protein sequence ID" value="PIK48337.1"/>
    <property type="molecule type" value="Genomic_DNA"/>
</dbReference>
<organism evidence="7 8">
    <name type="scientific">Stichopus japonicus</name>
    <name type="common">Sea cucumber</name>
    <dbReference type="NCBI Taxonomy" id="307972"/>
    <lineage>
        <taxon>Eukaryota</taxon>
        <taxon>Metazoa</taxon>
        <taxon>Echinodermata</taxon>
        <taxon>Eleutherozoa</taxon>
        <taxon>Echinozoa</taxon>
        <taxon>Holothuroidea</taxon>
        <taxon>Aspidochirotacea</taxon>
        <taxon>Aspidochirotida</taxon>
        <taxon>Stichopodidae</taxon>
        <taxon>Apostichopus</taxon>
    </lineage>
</organism>
<evidence type="ECO:0000256" key="4">
    <source>
        <dbReference type="ARBA" id="ARBA00023180"/>
    </source>
</evidence>
<feature type="disulfide bond" evidence="5">
    <location>
        <begin position="345"/>
        <end position="355"/>
    </location>
</feature>
<evidence type="ECO:0000259" key="6">
    <source>
        <dbReference type="PROSITE" id="PS50287"/>
    </source>
</evidence>
<reference evidence="7 8" key="1">
    <citation type="journal article" date="2017" name="PLoS Biol.">
        <title>The sea cucumber genome provides insights into morphological evolution and visceral regeneration.</title>
        <authorList>
            <person name="Zhang X."/>
            <person name="Sun L."/>
            <person name="Yuan J."/>
            <person name="Sun Y."/>
            <person name="Gao Y."/>
            <person name="Zhang L."/>
            <person name="Li S."/>
            <person name="Dai H."/>
            <person name="Hamel J.F."/>
            <person name="Liu C."/>
            <person name="Yu Y."/>
            <person name="Liu S."/>
            <person name="Lin W."/>
            <person name="Guo K."/>
            <person name="Jin S."/>
            <person name="Xu P."/>
            <person name="Storey K.B."/>
            <person name="Huan P."/>
            <person name="Zhang T."/>
            <person name="Zhou Y."/>
            <person name="Zhang J."/>
            <person name="Lin C."/>
            <person name="Li X."/>
            <person name="Xing L."/>
            <person name="Huo D."/>
            <person name="Sun M."/>
            <person name="Wang L."/>
            <person name="Mercier A."/>
            <person name="Li F."/>
            <person name="Yang H."/>
            <person name="Xiang J."/>
        </authorList>
    </citation>
    <scope>NUCLEOTIDE SEQUENCE [LARGE SCALE GENOMIC DNA]</scope>
    <source>
        <strain evidence="7">Shaxun</strain>
        <tissue evidence="7">Muscle</tissue>
    </source>
</reference>
<dbReference type="Gene3D" id="3.10.250.10">
    <property type="entry name" value="SRCR-like domain"/>
    <property type="match status" value="4"/>
</dbReference>
<evidence type="ECO:0000313" key="7">
    <source>
        <dbReference type="EMBL" id="PIK48337.1"/>
    </source>
</evidence>
<dbReference type="InterPro" id="IPR036772">
    <property type="entry name" value="SRCR-like_dom_sf"/>
</dbReference>
<dbReference type="STRING" id="307972.A0A2G8KK38"/>
<keyword evidence="4" id="KW-0325">Glycoprotein</keyword>
<dbReference type="SUPFAM" id="SSF56487">
    <property type="entry name" value="SRCR-like"/>
    <property type="match status" value="4"/>
</dbReference>
<comment type="caution">
    <text evidence="7">The sequence shown here is derived from an EMBL/GenBank/DDBJ whole genome shotgun (WGS) entry which is preliminary data.</text>
</comment>
<dbReference type="FunFam" id="3.10.250.10:FF:000006">
    <property type="entry name" value="neurotrypsin isoform X2"/>
    <property type="match status" value="3"/>
</dbReference>
<evidence type="ECO:0000313" key="8">
    <source>
        <dbReference type="Proteomes" id="UP000230750"/>
    </source>
</evidence>
<evidence type="ECO:0000256" key="1">
    <source>
        <dbReference type="ARBA" id="ARBA00022729"/>
    </source>
</evidence>
<keyword evidence="1" id="KW-0732">Signal</keyword>
<dbReference type="SMART" id="SM00202">
    <property type="entry name" value="SR"/>
    <property type="match status" value="4"/>
</dbReference>
<evidence type="ECO:0000256" key="2">
    <source>
        <dbReference type="ARBA" id="ARBA00022737"/>
    </source>
</evidence>
<feature type="disulfide bond" evidence="5">
    <location>
        <begin position="241"/>
        <end position="251"/>
    </location>
</feature>
<dbReference type="Proteomes" id="UP000230750">
    <property type="component" value="Unassembled WGS sequence"/>
</dbReference>
<keyword evidence="8" id="KW-1185">Reference proteome</keyword>
<feature type="disulfide bond" evidence="5">
    <location>
        <begin position="137"/>
        <end position="147"/>
    </location>
</feature>
<dbReference type="Pfam" id="PF00530">
    <property type="entry name" value="SRCR"/>
    <property type="match status" value="4"/>
</dbReference>
<dbReference type="OrthoDB" id="536948at2759"/>
<dbReference type="PANTHER" id="PTHR48071:SF18">
    <property type="entry name" value="DELETED IN MALIGNANT BRAIN TUMORS 1 PROTEIN-RELATED"/>
    <property type="match status" value="1"/>
</dbReference>
<protein>
    <submittedName>
        <fullName evidence="7">Putative deleted in malignant brain tumors 1 protein</fullName>
    </submittedName>
</protein>
<proteinExistence type="predicted"/>
<dbReference type="PROSITE" id="PS50287">
    <property type="entry name" value="SRCR_2"/>
    <property type="match status" value="4"/>
</dbReference>
<keyword evidence="2" id="KW-0677">Repeat</keyword>
<dbReference type="GO" id="GO:0016020">
    <property type="term" value="C:membrane"/>
    <property type="evidence" value="ECO:0007669"/>
    <property type="project" value="InterPro"/>
</dbReference>
<evidence type="ECO:0000256" key="3">
    <source>
        <dbReference type="ARBA" id="ARBA00023157"/>
    </source>
</evidence>
<dbReference type="PRINTS" id="PR00258">
    <property type="entry name" value="SPERACTRCPTR"/>
</dbReference>
<dbReference type="InterPro" id="IPR001190">
    <property type="entry name" value="SRCR"/>
</dbReference>
<dbReference type="AlphaFoldDB" id="A0A2G8KK38"/>
<evidence type="ECO:0000256" key="5">
    <source>
        <dbReference type="PROSITE-ProRule" id="PRU00196"/>
    </source>
</evidence>
<dbReference type="PANTHER" id="PTHR48071">
    <property type="entry name" value="SRCR DOMAIN-CONTAINING PROTEIN"/>
    <property type="match status" value="1"/>
</dbReference>
<name>A0A2G8KK38_STIJA</name>
<sequence length="388" mass="41631">MLYVTIPSDSYYEGQLRLEDGNATAGRVEIFFNGEWGTVCDDLWDISDAEVVCRQLGFDRALGAHKGQLRLVDGNATAGRVEIFLNGEWGTVCDDQWDISDAEVVCRQLGFDRALGALSVGFFSEGTGLIHLDDVECSGSESSLLDCVHTSDHNCGHGEDAGVSCTFFDEGQLRLVDGNATAGRVEIFLNGEWGTVCDDLWDISDAEVVCLQLGFDRALGAHSDAFFSAGTGLIHLDEVQCSGSESSLLDCAYETFHNCGHNEDAGVSCASFDEGQLRLVDGNATAGRVEIFLNGEWGTVCDDLWDISDAEVVCRQLGFDRALGAHCVAFFSEGTGLIHLDDVECSGSESSLLDCAHTTVHNCGHNEDAGVSCTFIDEPCPFVIAGLP</sequence>
<feature type="domain" description="SRCR" evidence="6">
    <location>
        <begin position="277"/>
        <end position="374"/>
    </location>
</feature>
<accession>A0A2G8KK38</accession>
<comment type="caution">
    <text evidence="5">Lacks conserved residue(s) required for the propagation of feature annotation.</text>
</comment>
<feature type="domain" description="SRCR" evidence="6">
    <location>
        <begin position="69"/>
        <end position="166"/>
    </location>
</feature>
<keyword evidence="3 5" id="KW-1015">Disulfide bond</keyword>
<feature type="domain" description="SRCR" evidence="6">
    <location>
        <begin position="16"/>
        <end position="62"/>
    </location>
</feature>
<gene>
    <name evidence="7" type="ORF">BSL78_14786</name>
</gene>
<feature type="domain" description="SRCR" evidence="6">
    <location>
        <begin position="173"/>
        <end position="270"/>
    </location>
</feature>